<accession>A0A150R8F4</accession>
<protein>
    <submittedName>
        <fullName evidence="3">Dienelactone hydrolase</fullName>
    </submittedName>
</protein>
<gene>
    <name evidence="3" type="ORF">BE17_06600</name>
</gene>
<dbReference type="PANTHER" id="PTHR46623:SF10">
    <property type="entry name" value="CARBOXYMETHYLENEBUTENOLIDASE HOMOLOG"/>
    <property type="match status" value="1"/>
</dbReference>
<reference evidence="3 4" key="1">
    <citation type="submission" date="2014-02" db="EMBL/GenBank/DDBJ databases">
        <title>The small core and large imbalanced accessory genome model reveals a collaborative survival strategy of Sorangium cellulosum strains in nature.</title>
        <authorList>
            <person name="Han K."/>
            <person name="Peng R."/>
            <person name="Blom J."/>
            <person name="Li Y.-Z."/>
        </authorList>
    </citation>
    <scope>NUCLEOTIDE SEQUENCE [LARGE SCALE GENOMIC DNA]</scope>
    <source>
        <strain evidence="3 4">So0011-07</strain>
    </source>
</reference>
<dbReference type="GO" id="GO:0016787">
    <property type="term" value="F:hydrolase activity"/>
    <property type="evidence" value="ECO:0007669"/>
    <property type="project" value="UniProtKB-KW"/>
</dbReference>
<dbReference type="Proteomes" id="UP000075635">
    <property type="component" value="Unassembled WGS sequence"/>
</dbReference>
<dbReference type="EMBL" id="JEMB01003032">
    <property type="protein sequence ID" value="KYF76226.1"/>
    <property type="molecule type" value="Genomic_DNA"/>
</dbReference>
<dbReference type="Gene3D" id="3.40.50.1820">
    <property type="entry name" value="alpha/beta hydrolase"/>
    <property type="match status" value="1"/>
</dbReference>
<feature type="domain" description="Dienelactone hydrolase" evidence="2">
    <location>
        <begin position="17"/>
        <end position="245"/>
    </location>
</feature>
<dbReference type="PANTHER" id="PTHR46623">
    <property type="entry name" value="CARBOXYMETHYLENEBUTENOLIDASE-RELATED"/>
    <property type="match status" value="1"/>
</dbReference>
<organism evidence="3 4">
    <name type="scientific">Sorangium cellulosum</name>
    <name type="common">Polyangium cellulosum</name>
    <dbReference type="NCBI Taxonomy" id="56"/>
    <lineage>
        <taxon>Bacteria</taxon>
        <taxon>Pseudomonadati</taxon>
        <taxon>Myxococcota</taxon>
        <taxon>Polyangia</taxon>
        <taxon>Polyangiales</taxon>
        <taxon>Polyangiaceae</taxon>
        <taxon>Sorangium</taxon>
    </lineage>
</organism>
<keyword evidence="3" id="KW-0378">Hydrolase</keyword>
<dbReference type="Pfam" id="PF01738">
    <property type="entry name" value="DLH"/>
    <property type="match status" value="1"/>
</dbReference>
<feature type="region of interest" description="Disordered" evidence="1">
    <location>
        <begin position="1"/>
        <end position="24"/>
    </location>
</feature>
<comment type="caution">
    <text evidence="3">The sequence shown here is derived from an EMBL/GenBank/DDBJ whole genome shotgun (WGS) entry which is preliminary data.</text>
</comment>
<dbReference type="AlphaFoldDB" id="A0A150R8F4"/>
<dbReference type="SUPFAM" id="SSF53474">
    <property type="entry name" value="alpha/beta-Hydrolases"/>
    <property type="match status" value="1"/>
</dbReference>
<name>A0A150R8F4_SORCE</name>
<evidence type="ECO:0000259" key="2">
    <source>
        <dbReference type="Pfam" id="PF01738"/>
    </source>
</evidence>
<dbReference type="InterPro" id="IPR051049">
    <property type="entry name" value="Dienelactone_hydrolase-like"/>
</dbReference>
<evidence type="ECO:0000313" key="3">
    <source>
        <dbReference type="EMBL" id="KYF76226.1"/>
    </source>
</evidence>
<dbReference type="InterPro" id="IPR029058">
    <property type="entry name" value="AB_hydrolase_fold"/>
</dbReference>
<proteinExistence type="predicted"/>
<sequence length="254" mass="27661">MSRATVTLKTRDGQTEASVFRPDSGEGPWPAVLVYQDGRGIRPALFELGERIAQGGYLVLLPDLFYRAGPYEAPDAEAFSRDPELRKQWQQKYMSTATKANVRSDTEAFLAFLAAQPDVRSLSIGTTGYCMGGGLSLSAAGHFPDRVIAAASYHGGNLATDDPESPHLLAPRIRARVYVAGAVEDASFPDQQKQRLIDAFEQAGVQHTVETYAGAKHGWVPSDSSVYNRDASERHYQTLLALFDATLKSAPPKN</sequence>
<dbReference type="InterPro" id="IPR002925">
    <property type="entry name" value="Dienelactn_hydro"/>
</dbReference>
<evidence type="ECO:0000256" key="1">
    <source>
        <dbReference type="SAM" id="MobiDB-lite"/>
    </source>
</evidence>
<evidence type="ECO:0000313" key="4">
    <source>
        <dbReference type="Proteomes" id="UP000075635"/>
    </source>
</evidence>